<sequence>MSDPAPAEARHCGKCGGRSAEGFVVDMGYGEVKPARWQEGTPQTGWTGSVKVDKKELKPLRAFRCERCHLVEFYAD</sequence>
<dbReference type="AlphaFoldDB" id="A0A395LK78"/>
<organism evidence="1 2">
    <name type="scientific">Alteriqipengyuania lutimaris</name>
    <dbReference type="NCBI Taxonomy" id="1538146"/>
    <lineage>
        <taxon>Bacteria</taxon>
        <taxon>Pseudomonadati</taxon>
        <taxon>Pseudomonadota</taxon>
        <taxon>Alphaproteobacteria</taxon>
        <taxon>Sphingomonadales</taxon>
        <taxon>Erythrobacteraceae</taxon>
        <taxon>Alteriqipengyuania</taxon>
    </lineage>
</organism>
<evidence type="ECO:0000313" key="2">
    <source>
        <dbReference type="Proteomes" id="UP000254101"/>
    </source>
</evidence>
<reference evidence="1 2" key="1">
    <citation type="submission" date="2018-07" db="EMBL/GenBank/DDBJ databases">
        <title>Erythrobacter nanhaiensis sp. nov., a novel member of the genus Erythrobacter isolated from the South China Sea.</title>
        <authorList>
            <person name="Chen X."/>
            <person name="Liu J."/>
        </authorList>
    </citation>
    <scope>NUCLEOTIDE SEQUENCE [LARGE SCALE GENOMIC DNA]</scope>
    <source>
        <strain evidence="1 2">S-5</strain>
    </source>
</reference>
<proteinExistence type="predicted"/>
<comment type="caution">
    <text evidence="1">The sequence shown here is derived from an EMBL/GenBank/DDBJ whole genome shotgun (WGS) entry which is preliminary data.</text>
</comment>
<keyword evidence="2" id="KW-1185">Reference proteome</keyword>
<accession>A0A395LK78</accession>
<evidence type="ECO:0000313" key="1">
    <source>
        <dbReference type="EMBL" id="RDS77416.1"/>
    </source>
</evidence>
<dbReference type="EMBL" id="QRBB01000001">
    <property type="protein sequence ID" value="RDS77416.1"/>
    <property type="molecule type" value="Genomic_DNA"/>
</dbReference>
<name>A0A395LK78_9SPHN</name>
<dbReference type="RefSeq" id="WP_115491634.1">
    <property type="nucleotide sequence ID" value="NZ_JACHWW010000001.1"/>
</dbReference>
<dbReference type="Proteomes" id="UP000254101">
    <property type="component" value="Unassembled WGS sequence"/>
</dbReference>
<dbReference type="OrthoDB" id="7573292at2"/>
<gene>
    <name evidence="1" type="ORF">DL238_07205</name>
</gene>
<protein>
    <submittedName>
        <fullName evidence="1">Uncharacterized protein</fullName>
    </submittedName>
</protein>